<evidence type="ECO:0000313" key="3">
    <source>
        <dbReference type="Proteomes" id="UP000332933"/>
    </source>
</evidence>
<protein>
    <submittedName>
        <fullName evidence="2">Aste57867_23690 protein</fullName>
    </submittedName>
</protein>
<gene>
    <name evidence="2" type="primary">Aste57867_23690</name>
    <name evidence="1" type="ORF">As57867_023618</name>
    <name evidence="2" type="ORF">ASTE57867_23690</name>
</gene>
<dbReference type="Proteomes" id="UP000332933">
    <property type="component" value="Unassembled WGS sequence"/>
</dbReference>
<reference evidence="1" key="2">
    <citation type="submission" date="2019-06" db="EMBL/GenBank/DDBJ databases">
        <title>Genomics analysis of Aphanomyces spp. identifies a new class of oomycete effector associated with host adaptation.</title>
        <authorList>
            <person name="Gaulin E."/>
        </authorList>
    </citation>
    <scope>NUCLEOTIDE SEQUENCE</scope>
    <source>
        <strain evidence="1">CBS 578.67</strain>
    </source>
</reference>
<dbReference type="EMBL" id="VJMH01007298">
    <property type="protein sequence ID" value="KAF0684324.1"/>
    <property type="molecule type" value="Genomic_DNA"/>
</dbReference>
<sequence>METKAAQSCMKRAALGFAVAAAAMPDAFSIRVGLFAAAWGVAIALRSGPPMAQTQAALASGGPTKFNAADSLAPMAHTALAGVDLADAEWLNALASVTMDVTLGGLVKRGVGATKEHAGE</sequence>
<evidence type="ECO:0000313" key="1">
    <source>
        <dbReference type="EMBL" id="KAF0684324.1"/>
    </source>
</evidence>
<dbReference type="AlphaFoldDB" id="A0A485LP60"/>
<dbReference type="EMBL" id="CAADRA010007324">
    <property type="protein sequence ID" value="VFU00335.1"/>
    <property type="molecule type" value="Genomic_DNA"/>
</dbReference>
<evidence type="ECO:0000313" key="2">
    <source>
        <dbReference type="EMBL" id="VFU00335.1"/>
    </source>
</evidence>
<accession>A0A485LP60</accession>
<keyword evidence="3" id="KW-1185">Reference proteome</keyword>
<name>A0A485LP60_9STRA</name>
<organism evidence="2 3">
    <name type="scientific">Aphanomyces stellatus</name>
    <dbReference type="NCBI Taxonomy" id="120398"/>
    <lineage>
        <taxon>Eukaryota</taxon>
        <taxon>Sar</taxon>
        <taxon>Stramenopiles</taxon>
        <taxon>Oomycota</taxon>
        <taxon>Saprolegniomycetes</taxon>
        <taxon>Saprolegniales</taxon>
        <taxon>Verrucalvaceae</taxon>
        <taxon>Aphanomyces</taxon>
    </lineage>
</organism>
<reference evidence="2 3" key="1">
    <citation type="submission" date="2019-03" db="EMBL/GenBank/DDBJ databases">
        <authorList>
            <person name="Gaulin E."/>
            <person name="Dumas B."/>
        </authorList>
    </citation>
    <scope>NUCLEOTIDE SEQUENCE [LARGE SCALE GENOMIC DNA]</scope>
    <source>
        <strain evidence="2">CBS 568.67</strain>
    </source>
</reference>
<proteinExistence type="predicted"/>